<dbReference type="PANTHER" id="PTHR30461:SF2">
    <property type="entry name" value="SERINE RECOMBINASE PINE-RELATED"/>
    <property type="match status" value="1"/>
</dbReference>
<dbReference type="InterPro" id="IPR050639">
    <property type="entry name" value="SSR_resolvase"/>
</dbReference>
<keyword evidence="1" id="KW-0229">DNA integration</keyword>
<dbReference type="SMART" id="SM00857">
    <property type="entry name" value="Resolvase"/>
    <property type="match status" value="1"/>
</dbReference>
<keyword evidence="8" id="KW-1185">Reference proteome</keyword>
<proteinExistence type="predicted"/>
<name>A0A328UK56_9FIRM</name>
<sequence>MRITIYKTAGSWKFRFFSCAGRFHLFFASLPCILSGKGGDFLEYGYIRVSSTDQNEDRQLIALHGKGIPDNRIYMDKQSGKDFNRPKYKRLVRRVKQGDLLYILSIDRLGRNYREIQEQWRLLTQEKGIDICVLDMPLLDTRQGKDLMGTFIADLVLQILSFVAQSERESIRKRQAEGIAAAKARGVKFGRPPVPLPGNFYEVHRAWRGKKMTLRQAAEACGMPEGTFYAKAVKFEKAD</sequence>
<dbReference type="Proteomes" id="UP000249377">
    <property type="component" value="Unassembled WGS sequence"/>
</dbReference>
<protein>
    <submittedName>
        <fullName evidence="7">Recombinase family protein</fullName>
    </submittedName>
</protein>
<accession>A0A328UK56</accession>
<evidence type="ECO:0000256" key="5">
    <source>
        <dbReference type="PROSITE-ProRule" id="PRU10137"/>
    </source>
</evidence>
<reference evidence="7 8" key="1">
    <citation type="submission" date="2018-06" db="EMBL/GenBank/DDBJ databases">
        <title>Noncontiguous genome sequence of Ruminococcaceae bacterium ASD2818.</title>
        <authorList>
            <person name="Chaplin A.V."/>
            <person name="Sokolova S.R."/>
            <person name="Kochetkova T.O."/>
            <person name="Goltsov A.Y."/>
            <person name="Trofimov D.Y."/>
            <person name="Efimov B.A."/>
        </authorList>
    </citation>
    <scope>NUCLEOTIDE SEQUENCE [LARGE SCALE GENOMIC DNA]</scope>
    <source>
        <strain evidence="7 8">ASD2818</strain>
    </source>
</reference>
<dbReference type="PROSITE" id="PS00397">
    <property type="entry name" value="RECOMBINASES_1"/>
    <property type="match status" value="1"/>
</dbReference>
<evidence type="ECO:0000313" key="8">
    <source>
        <dbReference type="Proteomes" id="UP000249377"/>
    </source>
</evidence>
<evidence type="ECO:0000256" key="2">
    <source>
        <dbReference type="ARBA" id="ARBA00023125"/>
    </source>
</evidence>
<dbReference type="GO" id="GO:0003677">
    <property type="term" value="F:DNA binding"/>
    <property type="evidence" value="ECO:0007669"/>
    <property type="project" value="UniProtKB-KW"/>
</dbReference>
<dbReference type="Gene3D" id="3.40.50.1390">
    <property type="entry name" value="Resolvase, N-terminal catalytic domain"/>
    <property type="match status" value="1"/>
</dbReference>
<dbReference type="GO" id="GO:0000150">
    <property type="term" value="F:DNA strand exchange activity"/>
    <property type="evidence" value="ECO:0007669"/>
    <property type="project" value="InterPro"/>
</dbReference>
<evidence type="ECO:0000256" key="1">
    <source>
        <dbReference type="ARBA" id="ARBA00022908"/>
    </source>
</evidence>
<dbReference type="InterPro" id="IPR036162">
    <property type="entry name" value="Resolvase-like_N_sf"/>
</dbReference>
<evidence type="ECO:0000256" key="3">
    <source>
        <dbReference type="ARBA" id="ARBA00023172"/>
    </source>
</evidence>
<dbReference type="EMBL" id="QLYR01000001">
    <property type="protein sequence ID" value="RAQ30354.1"/>
    <property type="molecule type" value="Genomic_DNA"/>
</dbReference>
<dbReference type="PANTHER" id="PTHR30461">
    <property type="entry name" value="DNA-INVERTASE FROM LAMBDOID PROPHAGE"/>
    <property type="match status" value="1"/>
</dbReference>
<keyword evidence="2" id="KW-0238">DNA-binding</keyword>
<gene>
    <name evidence="7" type="ORF">DPQ25_02290</name>
</gene>
<evidence type="ECO:0000259" key="6">
    <source>
        <dbReference type="PROSITE" id="PS51736"/>
    </source>
</evidence>
<feature type="active site" description="O-(5'-phospho-DNA)-serine intermediate" evidence="4 5">
    <location>
        <position position="50"/>
    </location>
</feature>
<evidence type="ECO:0000313" key="7">
    <source>
        <dbReference type="EMBL" id="RAQ30354.1"/>
    </source>
</evidence>
<dbReference type="CDD" id="cd03768">
    <property type="entry name" value="SR_ResInv"/>
    <property type="match status" value="1"/>
</dbReference>
<dbReference type="PROSITE" id="PS51736">
    <property type="entry name" value="RECOMBINASES_3"/>
    <property type="match status" value="1"/>
</dbReference>
<dbReference type="InterPro" id="IPR006119">
    <property type="entry name" value="Resolv_N"/>
</dbReference>
<comment type="caution">
    <text evidence="7">The sequence shown here is derived from an EMBL/GenBank/DDBJ whole genome shotgun (WGS) entry which is preliminary data.</text>
</comment>
<dbReference type="SUPFAM" id="SSF53041">
    <property type="entry name" value="Resolvase-like"/>
    <property type="match status" value="1"/>
</dbReference>
<evidence type="ECO:0000256" key="4">
    <source>
        <dbReference type="PIRSR" id="PIRSR606118-50"/>
    </source>
</evidence>
<dbReference type="Pfam" id="PF00239">
    <property type="entry name" value="Resolvase"/>
    <property type="match status" value="1"/>
</dbReference>
<dbReference type="AlphaFoldDB" id="A0A328UK56"/>
<keyword evidence="3" id="KW-0233">DNA recombination</keyword>
<organism evidence="7 8">
    <name type="scientific">Hydrogeniiclostridium mannosilyticum</name>
    <dbReference type="NCBI Taxonomy" id="2764322"/>
    <lineage>
        <taxon>Bacteria</taxon>
        <taxon>Bacillati</taxon>
        <taxon>Bacillota</taxon>
        <taxon>Clostridia</taxon>
        <taxon>Eubacteriales</taxon>
        <taxon>Acutalibacteraceae</taxon>
        <taxon>Hydrogeniiclostridium</taxon>
    </lineage>
</organism>
<feature type="domain" description="Resolvase/invertase-type recombinase catalytic" evidence="6">
    <location>
        <begin position="42"/>
        <end position="186"/>
    </location>
</feature>
<dbReference type="InterPro" id="IPR006118">
    <property type="entry name" value="Recombinase_CS"/>
</dbReference>
<dbReference type="GO" id="GO:0015074">
    <property type="term" value="P:DNA integration"/>
    <property type="evidence" value="ECO:0007669"/>
    <property type="project" value="UniProtKB-KW"/>
</dbReference>